<proteinExistence type="predicted"/>
<dbReference type="InterPro" id="IPR043128">
    <property type="entry name" value="Rev_trsase/Diguanyl_cyclase"/>
</dbReference>
<comment type="catalytic activity">
    <reaction evidence="2">
        <text>2 GTP = 3',3'-c-di-GMP + 2 diphosphate</text>
        <dbReference type="Rhea" id="RHEA:24898"/>
        <dbReference type="ChEBI" id="CHEBI:33019"/>
        <dbReference type="ChEBI" id="CHEBI:37565"/>
        <dbReference type="ChEBI" id="CHEBI:58805"/>
        <dbReference type="EC" id="2.7.7.65"/>
    </reaction>
</comment>
<dbReference type="InterPro" id="IPR000160">
    <property type="entry name" value="GGDEF_dom"/>
</dbReference>
<keyword evidence="4" id="KW-0548">Nucleotidyltransferase</keyword>
<evidence type="ECO:0000313" key="5">
    <source>
        <dbReference type="Proteomes" id="UP000672097"/>
    </source>
</evidence>
<reference evidence="4 5" key="1">
    <citation type="submission" date="2021-04" db="EMBL/GenBank/DDBJ databases">
        <title>The genome sequence of type strain Ideonella paludis KCTC 32238.</title>
        <authorList>
            <person name="Liu Y."/>
        </authorList>
    </citation>
    <scope>NUCLEOTIDE SEQUENCE [LARGE SCALE GENOMIC DNA]</scope>
    <source>
        <strain evidence="4 5">KCTC 32238</strain>
    </source>
</reference>
<dbReference type="PANTHER" id="PTHR45138">
    <property type="entry name" value="REGULATORY COMPONENTS OF SENSORY TRANSDUCTION SYSTEM"/>
    <property type="match status" value="1"/>
</dbReference>
<dbReference type="PANTHER" id="PTHR45138:SF9">
    <property type="entry name" value="DIGUANYLATE CYCLASE DGCM-RELATED"/>
    <property type="match status" value="1"/>
</dbReference>
<evidence type="ECO:0000256" key="2">
    <source>
        <dbReference type="ARBA" id="ARBA00034247"/>
    </source>
</evidence>
<feature type="domain" description="GGDEF" evidence="3">
    <location>
        <begin position="175"/>
        <end position="305"/>
    </location>
</feature>
<dbReference type="GO" id="GO:0052621">
    <property type="term" value="F:diguanylate cyclase activity"/>
    <property type="evidence" value="ECO:0007669"/>
    <property type="project" value="UniProtKB-EC"/>
</dbReference>
<dbReference type="SMART" id="SM00267">
    <property type="entry name" value="GGDEF"/>
    <property type="match status" value="1"/>
</dbReference>
<dbReference type="InterPro" id="IPR050469">
    <property type="entry name" value="Diguanylate_Cyclase"/>
</dbReference>
<name>A0ABS5DZ71_9BURK</name>
<dbReference type="EC" id="2.7.7.65" evidence="1"/>
<keyword evidence="5" id="KW-1185">Reference proteome</keyword>
<organism evidence="4 5">
    <name type="scientific">Ideonella paludis</name>
    <dbReference type="NCBI Taxonomy" id="1233411"/>
    <lineage>
        <taxon>Bacteria</taxon>
        <taxon>Pseudomonadati</taxon>
        <taxon>Pseudomonadota</taxon>
        <taxon>Betaproteobacteria</taxon>
        <taxon>Burkholderiales</taxon>
        <taxon>Sphaerotilaceae</taxon>
        <taxon>Ideonella</taxon>
    </lineage>
</organism>
<dbReference type="RefSeq" id="WP_210809438.1">
    <property type="nucleotide sequence ID" value="NZ_JAGQDG010000004.1"/>
</dbReference>
<protein>
    <recommendedName>
        <fullName evidence="1">diguanylate cyclase</fullName>
        <ecNumber evidence="1">2.7.7.65</ecNumber>
    </recommendedName>
</protein>
<keyword evidence="4" id="KW-0808">Transferase</keyword>
<dbReference type="PROSITE" id="PS50887">
    <property type="entry name" value="GGDEF"/>
    <property type="match status" value="1"/>
</dbReference>
<dbReference type="Pfam" id="PF00990">
    <property type="entry name" value="GGDEF"/>
    <property type="match status" value="1"/>
</dbReference>
<dbReference type="Gene3D" id="3.30.70.270">
    <property type="match status" value="1"/>
</dbReference>
<evidence type="ECO:0000259" key="3">
    <source>
        <dbReference type="PROSITE" id="PS50887"/>
    </source>
</evidence>
<dbReference type="EMBL" id="JAGQDG010000004">
    <property type="protein sequence ID" value="MBQ0936126.1"/>
    <property type="molecule type" value="Genomic_DNA"/>
</dbReference>
<sequence length="305" mass="33305">MALNPSLPLQALAELLPGLLSQAQVLAGVFDADDRLVWANAAFCEALAVVPGSHPTWAEMMRHCHATQRGTVINTDDFEAWLASAASRRGKLPYRQFETDLHDGRWILMTETVDERGWMLCLGSDVSDLARDHRELRVARDQAQRASLVDALTGMGNRSFVMTQLSQRLAGRLDTPLCVVMADLDHFKQINDSVGHAGGDAVLCDFARLLQQGIRRVDVCGRMGGEEFMAVLEGLSLSEAEQVMQRVLASVRASRPLASHPELSYRVSMGLAQAAPGEPAASLISRADAALYQAKRQGRDRCVLA</sequence>
<dbReference type="InterPro" id="IPR029787">
    <property type="entry name" value="Nucleotide_cyclase"/>
</dbReference>
<dbReference type="SUPFAM" id="SSF55073">
    <property type="entry name" value="Nucleotide cyclase"/>
    <property type="match status" value="1"/>
</dbReference>
<dbReference type="Proteomes" id="UP000672097">
    <property type="component" value="Unassembled WGS sequence"/>
</dbReference>
<evidence type="ECO:0000256" key="1">
    <source>
        <dbReference type="ARBA" id="ARBA00012528"/>
    </source>
</evidence>
<gene>
    <name evidence="4" type="ORF">KAK11_12375</name>
</gene>
<dbReference type="NCBIfam" id="TIGR00254">
    <property type="entry name" value="GGDEF"/>
    <property type="match status" value="1"/>
</dbReference>
<evidence type="ECO:0000313" key="4">
    <source>
        <dbReference type="EMBL" id="MBQ0936126.1"/>
    </source>
</evidence>
<dbReference type="CDD" id="cd01949">
    <property type="entry name" value="GGDEF"/>
    <property type="match status" value="1"/>
</dbReference>
<accession>A0ABS5DZ71</accession>
<comment type="caution">
    <text evidence="4">The sequence shown here is derived from an EMBL/GenBank/DDBJ whole genome shotgun (WGS) entry which is preliminary data.</text>
</comment>